<comment type="caution">
    <text evidence="2">The sequence shown here is derived from an EMBL/GenBank/DDBJ whole genome shotgun (WGS) entry which is preliminary data.</text>
</comment>
<gene>
    <name evidence="2" type="ORF">PIB30_113561</name>
</gene>
<keyword evidence="3" id="KW-1185">Reference proteome</keyword>
<proteinExistence type="predicted"/>
<sequence length="128" mass="15336">RGANNKHQEHTQTTTDRNPKHRRLHETLTIYNFPNNENKEKASGKKQRTQTPLQMLTNYNTKMHTTHIRGIQTRDKLQRKLTLKRCHQTLAMSYHRSVESSHRKEEANDTLFWRERNEEVDQGFSVNR</sequence>
<accession>A0ABU6XZZ4</accession>
<feature type="region of interest" description="Disordered" evidence="1">
    <location>
        <begin position="1"/>
        <end position="52"/>
    </location>
</feature>
<evidence type="ECO:0000313" key="2">
    <source>
        <dbReference type="EMBL" id="MED6203236.1"/>
    </source>
</evidence>
<feature type="non-terminal residue" evidence="2">
    <location>
        <position position="1"/>
    </location>
</feature>
<organism evidence="2 3">
    <name type="scientific">Stylosanthes scabra</name>
    <dbReference type="NCBI Taxonomy" id="79078"/>
    <lineage>
        <taxon>Eukaryota</taxon>
        <taxon>Viridiplantae</taxon>
        <taxon>Streptophyta</taxon>
        <taxon>Embryophyta</taxon>
        <taxon>Tracheophyta</taxon>
        <taxon>Spermatophyta</taxon>
        <taxon>Magnoliopsida</taxon>
        <taxon>eudicotyledons</taxon>
        <taxon>Gunneridae</taxon>
        <taxon>Pentapetalae</taxon>
        <taxon>rosids</taxon>
        <taxon>fabids</taxon>
        <taxon>Fabales</taxon>
        <taxon>Fabaceae</taxon>
        <taxon>Papilionoideae</taxon>
        <taxon>50 kb inversion clade</taxon>
        <taxon>dalbergioids sensu lato</taxon>
        <taxon>Dalbergieae</taxon>
        <taxon>Pterocarpus clade</taxon>
        <taxon>Stylosanthes</taxon>
    </lineage>
</organism>
<protein>
    <submittedName>
        <fullName evidence="2">Uncharacterized protein</fullName>
    </submittedName>
</protein>
<evidence type="ECO:0000256" key="1">
    <source>
        <dbReference type="SAM" id="MobiDB-lite"/>
    </source>
</evidence>
<dbReference type="Proteomes" id="UP001341840">
    <property type="component" value="Unassembled WGS sequence"/>
</dbReference>
<feature type="compositionally biased region" description="Basic and acidic residues" evidence="1">
    <location>
        <begin position="1"/>
        <end position="10"/>
    </location>
</feature>
<evidence type="ECO:0000313" key="3">
    <source>
        <dbReference type="Proteomes" id="UP001341840"/>
    </source>
</evidence>
<name>A0ABU6XZZ4_9FABA</name>
<reference evidence="2 3" key="1">
    <citation type="journal article" date="2023" name="Plants (Basel)">
        <title>Bridging the Gap: Combining Genomics and Transcriptomics Approaches to Understand Stylosanthes scabra, an Orphan Legume from the Brazilian Caatinga.</title>
        <authorList>
            <person name="Ferreira-Neto J.R.C."/>
            <person name="da Silva M.D."/>
            <person name="Binneck E."/>
            <person name="de Melo N.F."/>
            <person name="da Silva R.H."/>
            <person name="de Melo A.L.T.M."/>
            <person name="Pandolfi V."/>
            <person name="Bustamante F.O."/>
            <person name="Brasileiro-Vidal A.C."/>
            <person name="Benko-Iseppon A.M."/>
        </authorList>
    </citation>
    <scope>NUCLEOTIDE SEQUENCE [LARGE SCALE GENOMIC DNA]</scope>
    <source>
        <tissue evidence="2">Leaves</tissue>
    </source>
</reference>
<dbReference type="EMBL" id="JASCZI010220783">
    <property type="protein sequence ID" value="MED6203236.1"/>
    <property type="molecule type" value="Genomic_DNA"/>
</dbReference>